<keyword evidence="1" id="KW-0812">Transmembrane</keyword>
<organism evidence="2 3">
    <name type="scientific">Microbacterium saccharophilum</name>
    <dbReference type="NCBI Taxonomy" id="1213358"/>
    <lineage>
        <taxon>Bacteria</taxon>
        <taxon>Bacillati</taxon>
        <taxon>Actinomycetota</taxon>
        <taxon>Actinomycetes</taxon>
        <taxon>Micrococcales</taxon>
        <taxon>Microbacteriaceae</taxon>
        <taxon>Microbacterium</taxon>
    </lineage>
</organism>
<comment type="caution">
    <text evidence="2">The sequence shown here is derived from an EMBL/GenBank/DDBJ whole genome shotgun (WGS) entry which is preliminary data.</text>
</comment>
<protein>
    <submittedName>
        <fullName evidence="2">Uncharacterized protein</fullName>
    </submittedName>
</protein>
<evidence type="ECO:0000313" key="2">
    <source>
        <dbReference type="EMBL" id="SFI30234.1"/>
    </source>
</evidence>
<dbReference type="EMBL" id="FOQZ01000001">
    <property type="protein sequence ID" value="SFI30234.1"/>
    <property type="molecule type" value="Genomic_DNA"/>
</dbReference>
<proteinExistence type="predicted"/>
<dbReference type="AlphaFoldDB" id="A0A7Z7CWT7"/>
<sequence length="74" mass="8298">MPSAIKRPAKHERWTSTQFVLYAFSFNGLCLIVLLANLLTGNVWWKVAVPIAVVCLLIGGLAGFQARRLRLKCR</sequence>
<feature type="transmembrane region" description="Helical" evidence="1">
    <location>
        <begin position="20"/>
        <end position="38"/>
    </location>
</feature>
<name>A0A7Z7CWT7_9MICO</name>
<keyword evidence="1" id="KW-1133">Transmembrane helix</keyword>
<keyword evidence="1" id="KW-0472">Membrane</keyword>
<reference evidence="2 3" key="1">
    <citation type="submission" date="2016-10" db="EMBL/GenBank/DDBJ databases">
        <authorList>
            <person name="Varghese N."/>
            <person name="Submissions S."/>
        </authorList>
    </citation>
    <scope>NUCLEOTIDE SEQUENCE [LARGE SCALE GENOMIC DNA]</scope>
    <source>
        <strain evidence="2 3">UNC380MFSha3.1</strain>
    </source>
</reference>
<gene>
    <name evidence="2" type="ORF">SAMN04487751_0987</name>
</gene>
<feature type="transmembrane region" description="Helical" evidence="1">
    <location>
        <begin position="44"/>
        <end position="64"/>
    </location>
</feature>
<evidence type="ECO:0000256" key="1">
    <source>
        <dbReference type="SAM" id="Phobius"/>
    </source>
</evidence>
<evidence type="ECO:0000313" key="3">
    <source>
        <dbReference type="Proteomes" id="UP000198702"/>
    </source>
</evidence>
<accession>A0A7Z7CWT7</accession>
<dbReference type="Proteomes" id="UP000198702">
    <property type="component" value="Unassembled WGS sequence"/>
</dbReference>